<dbReference type="EMBL" id="JAUNZN010000002">
    <property type="protein sequence ID" value="KAK4828560.1"/>
    <property type="molecule type" value="Genomic_DNA"/>
</dbReference>
<dbReference type="AlphaFoldDB" id="A0AAN7S4S5"/>
<reference evidence="2 3" key="1">
    <citation type="journal article" date="2023" name="J. Hered.">
        <title>Chromosome-level genome of the wood stork (Mycteria americana) provides insight into avian chromosome evolution.</title>
        <authorList>
            <person name="Flamio R. Jr."/>
            <person name="Ramstad K.M."/>
        </authorList>
    </citation>
    <scope>NUCLEOTIDE SEQUENCE [LARGE SCALE GENOMIC DNA]</scope>
    <source>
        <strain evidence="2">JAX WOST 10</strain>
    </source>
</reference>
<feature type="domain" description="Reverse transcriptase" evidence="1">
    <location>
        <begin position="7"/>
        <end position="198"/>
    </location>
</feature>
<evidence type="ECO:0000313" key="3">
    <source>
        <dbReference type="Proteomes" id="UP001333110"/>
    </source>
</evidence>
<sequence>MEQILLEAMLRHMDSREVIQDSQHGFTKGKSCLTNLVAFSDGETASVDKGIIKSFKLEKTFKIIKSKITTDVIYLDFCKAFDTVACNILISKLEWIRNWLDGRIQRVVVNGSMSRWRSVMSGVPQGSVLGPVEVNIFINNIDSGIKCTISKSADDTKLSGAADTPEGQDAIQRDLDKLEKWAHVNVMRFNKARCRVLHMDRGNPQYQYRLGDEGIERSPAEKDLGVLMDEKLDMSWPPNRILGCIKRSMASRLREVILPLYSALVRPHLQYCVQLWSLQHRKDMDLLEWVQRKATKTIQGMEHLSYEDRLRELGLFSLERRRLQGDFIVAFQYLKGAYEKDGDRLFSRACSDRTREQIGTRRVLGLATAQAFTSFGACTKLLLAWLRGQMHPSHGFKLKEGRNFLHEGGETLEQVSQGGGRCPIPRNIQGQVGQGSEQPDLVEDVHAHWRKCQQLNKMMSCFRGSSDELKKKDKGKKITSHRTRGNGFKLCQGRFRLDIQKNFFTERVIKHWNRLPREVVESPSLEVFKRRVDVVLGDMV</sequence>
<comment type="caution">
    <text evidence="2">The sequence shown here is derived from an EMBL/GenBank/DDBJ whole genome shotgun (WGS) entry which is preliminary data.</text>
</comment>
<gene>
    <name evidence="2" type="ORF">QYF61_027529</name>
</gene>
<proteinExistence type="predicted"/>
<keyword evidence="3" id="KW-1185">Reference proteome</keyword>
<dbReference type="InterPro" id="IPR000477">
    <property type="entry name" value="RT_dom"/>
</dbReference>
<name>A0AAN7S4S5_MYCAM</name>
<dbReference type="PANTHER" id="PTHR33332">
    <property type="entry name" value="REVERSE TRANSCRIPTASE DOMAIN-CONTAINING PROTEIN"/>
    <property type="match status" value="1"/>
</dbReference>
<accession>A0AAN7S4S5</accession>
<organism evidence="2 3">
    <name type="scientific">Mycteria americana</name>
    <name type="common">Wood stork</name>
    <dbReference type="NCBI Taxonomy" id="33587"/>
    <lineage>
        <taxon>Eukaryota</taxon>
        <taxon>Metazoa</taxon>
        <taxon>Chordata</taxon>
        <taxon>Craniata</taxon>
        <taxon>Vertebrata</taxon>
        <taxon>Euteleostomi</taxon>
        <taxon>Archelosauria</taxon>
        <taxon>Archosauria</taxon>
        <taxon>Dinosauria</taxon>
        <taxon>Saurischia</taxon>
        <taxon>Theropoda</taxon>
        <taxon>Coelurosauria</taxon>
        <taxon>Aves</taxon>
        <taxon>Neognathae</taxon>
        <taxon>Neoaves</taxon>
        <taxon>Aequornithes</taxon>
        <taxon>Ciconiiformes</taxon>
        <taxon>Ciconiidae</taxon>
        <taxon>Mycteria</taxon>
    </lineage>
</organism>
<dbReference type="Pfam" id="PF00078">
    <property type="entry name" value="RVT_1"/>
    <property type="match status" value="1"/>
</dbReference>
<dbReference type="Proteomes" id="UP001333110">
    <property type="component" value="Unassembled WGS sequence"/>
</dbReference>
<evidence type="ECO:0000259" key="1">
    <source>
        <dbReference type="Pfam" id="PF00078"/>
    </source>
</evidence>
<evidence type="ECO:0000313" key="2">
    <source>
        <dbReference type="EMBL" id="KAK4828560.1"/>
    </source>
</evidence>
<protein>
    <recommendedName>
        <fullName evidence="1">Reverse transcriptase domain-containing protein</fullName>
    </recommendedName>
</protein>